<feature type="transmembrane region" description="Helical" evidence="1">
    <location>
        <begin position="113"/>
        <end position="133"/>
    </location>
</feature>
<dbReference type="Pfam" id="PF06197">
    <property type="entry name" value="DUF998"/>
    <property type="match status" value="1"/>
</dbReference>
<keyword evidence="1" id="KW-0472">Membrane</keyword>
<name>A0A7W7PZZ6_9PSEU</name>
<evidence type="ECO:0000313" key="3">
    <source>
        <dbReference type="Proteomes" id="UP000520767"/>
    </source>
</evidence>
<reference evidence="2 3" key="1">
    <citation type="submission" date="2020-08" db="EMBL/GenBank/DDBJ databases">
        <title>Genomic Encyclopedia of Type Strains, Phase III (KMG-III): the genomes of soil and plant-associated and newly described type strains.</title>
        <authorList>
            <person name="Whitman W."/>
        </authorList>
    </citation>
    <scope>NUCLEOTIDE SEQUENCE [LARGE SCALE GENOMIC DNA]</scope>
    <source>
        <strain evidence="2 3">CECT 8960</strain>
    </source>
</reference>
<comment type="caution">
    <text evidence="2">The sequence shown here is derived from an EMBL/GenBank/DDBJ whole genome shotgun (WGS) entry which is preliminary data.</text>
</comment>
<sequence>MPSRSALASVLTLLLGSVLMLSLHVVPPTNEINVVRRTLSEYALGPTKWVFDLAVLLVAVGSALGFYAVVRHRQVRPYSGAVVLGALWIASLLVIVAFTKTDWTVGPSIGGTIHRYASVVGFVSLPLAVLLVAHKVFPDRLGWRWAARGFAAVALGWFGLILVGVVRMGMGYGPWWRFIPLGLVERAMALAAVLAILTIALGLVRAAKPQDVALAPV</sequence>
<feature type="transmembrane region" description="Helical" evidence="1">
    <location>
        <begin position="145"/>
        <end position="166"/>
    </location>
</feature>
<protein>
    <submittedName>
        <fullName evidence="2">Vacuolar-type H+-ATPase subunit I/STV1</fullName>
    </submittedName>
</protein>
<organism evidence="2 3">
    <name type="scientific">Actinophytocola algeriensis</name>
    <dbReference type="NCBI Taxonomy" id="1768010"/>
    <lineage>
        <taxon>Bacteria</taxon>
        <taxon>Bacillati</taxon>
        <taxon>Actinomycetota</taxon>
        <taxon>Actinomycetes</taxon>
        <taxon>Pseudonocardiales</taxon>
        <taxon>Pseudonocardiaceae</taxon>
    </lineage>
</organism>
<feature type="transmembrane region" description="Helical" evidence="1">
    <location>
        <begin position="186"/>
        <end position="204"/>
    </location>
</feature>
<keyword evidence="1" id="KW-1133">Transmembrane helix</keyword>
<keyword evidence="3" id="KW-1185">Reference proteome</keyword>
<dbReference type="RefSeq" id="WP_184808714.1">
    <property type="nucleotide sequence ID" value="NZ_JACHJQ010000001.1"/>
</dbReference>
<dbReference type="Proteomes" id="UP000520767">
    <property type="component" value="Unassembled WGS sequence"/>
</dbReference>
<dbReference type="AlphaFoldDB" id="A0A7W7PZZ6"/>
<proteinExistence type="predicted"/>
<accession>A0A7W7PZZ6</accession>
<evidence type="ECO:0000256" key="1">
    <source>
        <dbReference type="SAM" id="Phobius"/>
    </source>
</evidence>
<keyword evidence="1" id="KW-0812">Transmembrane</keyword>
<feature type="transmembrane region" description="Helical" evidence="1">
    <location>
        <begin position="49"/>
        <end position="70"/>
    </location>
</feature>
<feature type="transmembrane region" description="Helical" evidence="1">
    <location>
        <begin position="82"/>
        <end position="101"/>
    </location>
</feature>
<dbReference type="InterPro" id="IPR009339">
    <property type="entry name" value="DUF998"/>
</dbReference>
<evidence type="ECO:0000313" key="2">
    <source>
        <dbReference type="EMBL" id="MBB4904465.1"/>
    </source>
</evidence>
<gene>
    <name evidence="2" type="ORF">FHR82_000675</name>
</gene>
<dbReference type="EMBL" id="JACHJQ010000001">
    <property type="protein sequence ID" value="MBB4904465.1"/>
    <property type="molecule type" value="Genomic_DNA"/>
</dbReference>